<organism evidence="1">
    <name type="scientific">Serratia fonticola</name>
    <dbReference type="NCBI Taxonomy" id="47917"/>
    <lineage>
        <taxon>Bacteria</taxon>
        <taxon>Pseudomonadati</taxon>
        <taxon>Pseudomonadota</taxon>
        <taxon>Gammaproteobacteria</taxon>
        <taxon>Enterobacterales</taxon>
        <taxon>Yersiniaceae</taxon>
        <taxon>Serratia</taxon>
    </lineage>
</organism>
<dbReference type="AlphaFoldDB" id="A0A4U9UWH3"/>
<reference evidence="1" key="1">
    <citation type="submission" date="2019-05" db="EMBL/GenBank/DDBJ databases">
        <authorList>
            <consortium name="Pathogen Informatics"/>
        </authorList>
    </citation>
    <scope>NUCLEOTIDE SEQUENCE [LARGE SCALE GENOMIC DNA]</scope>
    <source>
        <strain evidence="1">NCTC12965</strain>
    </source>
</reference>
<protein>
    <submittedName>
        <fullName evidence="1">Uncharacterized protein</fullName>
    </submittedName>
</protein>
<dbReference type="EMBL" id="CABEEZ010000076">
    <property type="protein sequence ID" value="VTR34251.1"/>
    <property type="molecule type" value="Genomic_DNA"/>
</dbReference>
<evidence type="ECO:0000313" key="1">
    <source>
        <dbReference type="EMBL" id="VTR34251.1"/>
    </source>
</evidence>
<gene>
    <name evidence="1" type="ORF">NCTC12965_03604</name>
</gene>
<sequence>MKQQSGSVAGYIKQELGFTDADFSKMQQNFLI</sequence>
<name>A0A4U9UWH3_SERFO</name>
<accession>A0A4U9UWH3</accession>
<proteinExistence type="predicted"/>